<keyword evidence="1" id="KW-1133">Transmembrane helix</keyword>
<sequence length="103" mass="10894">MEHVSNSFQIFMKESGNTGAAFMEAVMKMSQDSALNPKTAELAYIAVLSAVRMTGGLPFHVISAKKSGATREEIKSAVLVGMPAVGLAVTEALAIALESYDQE</sequence>
<dbReference type="SUPFAM" id="SSF69118">
    <property type="entry name" value="AhpD-like"/>
    <property type="match status" value="1"/>
</dbReference>
<reference evidence="3" key="2">
    <citation type="submission" date="2021-04" db="EMBL/GenBank/DDBJ databases">
        <authorList>
            <person name="Liu J."/>
        </authorList>
    </citation>
    <scope>NUCLEOTIDE SEQUENCE</scope>
    <source>
        <strain evidence="3">BAD-6</strain>
    </source>
</reference>
<dbReference type="Gene3D" id="1.20.1290.10">
    <property type="entry name" value="AhpD-like"/>
    <property type="match status" value="1"/>
</dbReference>
<organism evidence="3 4">
    <name type="scientific">Sinanaerobacter chloroacetimidivorans</name>
    <dbReference type="NCBI Taxonomy" id="2818044"/>
    <lineage>
        <taxon>Bacteria</taxon>
        <taxon>Bacillati</taxon>
        <taxon>Bacillota</taxon>
        <taxon>Clostridia</taxon>
        <taxon>Peptostreptococcales</taxon>
        <taxon>Anaerovoracaceae</taxon>
        <taxon>Sinanaerobacter</taxon>
    </lineage>
</organism>
<dbReference type="InterPro" id="IPR029032">
    <property type="entry name" value="AhpD-like"/>
</dbReference>
<proteinExistence type="predicted"/>
<evidence type="ECO:0000313" key="3">
    <source>
        <dbReference type="EMBL" id="MBR0598665.1"/>
    </source>
</evidence>
<evidence type="ECO:0000256" key="1">
    <source>
        <dbReference type="SAM" id="Phobius"/>
    </source>
</evidence>
<gene>
    <name evidence="3" type="ORF">KCX82_12310</name>
</gene>
<dbReference type="PANTHER" id="PTHR33930">
    <property type="entry name" value="ALKYL HYDROPEROXIDE REDUCTASE AHPD"/>
    <property type="match status" value="1"/>
</dbReference>
<dbReference type="GO" id="GO:0051920">
    <property type="term" value="F:peroxiredoxin activity"/>
    <property type="evidence" value="ECO:0007669"/>
    <property type="project" value="InterPro"/>
</dbReference>
<reference evidence="3" key="1">
    <citation type="submission" date="2021-04" db="EMBL/GenBank/DDBJ databases">
        <title>Sinoanaerobacter chloroacetimidivorans sp. nov., an obligate anaerobic bacterium isolated from anaerobic sludge.</title>
        <authorList>
            <person name="Bao Y."/>
        </authorList>
    </citation>
    <scope>NUCLEOTIDE SEQUENCE</scope>
    <source>
        <strain evidence="3">BAD-6</strain>
    </source>
</reference>
<feature type="transmembrane region" description="Helical" evidence="1">
    <location>
        <begin position="42"/>
        <end position="64"/>
    </location>
</feature>
<protein>
    <submittedName>
        <fullName evidence="3">Carboxymuconolactone decarboxylase family protein</fullName>
    </submittedName>
</protein>
<accession>A0A8J7W3N9</accession>
<evidence type="ECO:0000259" key="2">
    <source>
        <dbReference type="Pfam" id="PF02627"/>
    </source>
</evidence>
<keyword evidence="1" id="KW-0472">Membrane</keyword>
<feature type="transmembrane region" description="Helical" evidence="1">
    <location>
        <begin position="76"/>
        <end position="97"/>
    </location>
</feature>
<name>A0A8J7W3N9_9FIRM</name>
<dbReference type="AlphaFoldDB" id="A0A8J7W3N9"/>
<evidence type="ECO:0000313" key="4">
    <source>
        <dbReference type="Proteomes" id="UP000675664"/>
    </source>
</evidence>
<feature type="domain" description="Carboxymuconolactone decarboxylase-like" evidence="2">
    <location>
        <begin position="21"/>
        <end position="96"/>
    </location>
</feature>
<dbReference type="RefSeq" id="WP_227018797.1">
    <property type="nucleotide sequence ID" value="NZ_JAGSND010000008.1"/>
</dbReference>
<dbReference type="Pfam" id="PF02627">
    <property type="entry name" value="CMD"/>
    <property type="match status" value="1"/>
</dbReference>
<comment type="caution">
    <text evidence="3">The sequence shown here is derived from an EMBL/GenBank/DDBJ whole genome shotgun (WGS) entry which is preliminary data.</text>
</comment>
<dbReference type="EMBL" id="JAGSND010000008">
    <property type="protein sequence ID" value="MBR0598665.1"/>
    <property type="molecule type" value="Genomic_DNA"/>
</dbReference>
<dbReference type="InterPro" id="IPR003779">
    <property type="entry name" value="CMD-like"/>
</dbReference>
<keyword evidence="1" id="KW-0812">Transmembrane</keyword>
<dbReference type="Proteomes" id="UP000675664">
    <property type="component" value="Unassembled WGS sequence"/>
</dbReference>
<keyword evidence="4" id="KW-1185">Reference proteome</keyword>
<dbReference type="PANTHER" id="PTHR33930:SF2">
    <property type="entry name" value="BLR3452 PROTEIN"/>
    <property type="match status" value="1"/>
</dbReference>